<keyword evidence="2" id="KW-0805">Transcription regulation</keyword>
<dbReference type="PATRIC" id="fig|1122207.3.peg.2422"/>
<evidence type="ECO:0000256" key="4">
    <source>
        <dbReference type="ARBA" id="ARBA00023163"/>
    </source>
</evidence>
<dbReference type="Pfam" id="PF03466">
    <property type="entry name" value="LysR_substrate"/>
    <property type="match status" value="1"/>
</dbReference>
<keyword evidence="3" id="KW-0238">DNA-binding</keyword>
<dbReference type="PANTHER" id="PTHR30419:SF8">
    <property type="entry name" value="NITROGEN ASSIMILATION TRANSCRIPTIONAL ACTIVATOR-RELATED"/>
    <property type="match status" value="1"/>
</dbReference>
<dbReference type="InterPro" id="IPR050950">
    <property type="entry name" value="HTH-type_LysR_regulators"/>
</dbReference>
<keyword evidence="7" id="KW-1185">Reference proteome</keyword>
<name>X7E4W3_9GAMM</name>
<dbReference type="Gene3D" id="3.40.190.290">
    <property type="match status" value="1"/>
</dbReference>
<dbReference type="InterPro" id="IPR036388">
    <property type="entry name" value="WH-like_DNA-bd_sf"/>
</dbReference>
<evidence type="ECO:0000313" key="6">
    <source>
        <dbReference type="EMBL" id="ETX10218.1"/>
    </source>
</evidence>
<dbReference type="GO" id="GO:0003677">
    <property type="term" value="F:DNA binding"/>
    <property type="evidence" value="ECO:0007669"/>
    <property type="project" value="UniProtKB-KW"/>
</dbReference>
<evidence type="ECO:0000256" key="2">
    <source>
        <dbReference type="ARBA" id="ARBA00023015"/>
    </source>
</evidence>
<dbReference type="AlphaFoldDB" id="X7E4W3"/>
<evidence type="ECO:0000313" key="7">
    <source>
        <dbReference type="Proteomes" id="UP000054058"/>
    </source>
</evidence>
<dbReference type="PANTHER" id="PTHR30419">
    <property type="entry name" value="HTH-TYPE TRANSCRIPTIONAL REGULATOR YBHD"/>
    <property type="match status" value="1"/>
</dbReference>
<dbReference type="PROSITE" id="PS50931">
    <property type="entry name" value="HTH_LYSR"/>
    <property type="match status" value="1"/>
</dbReference>
<dbReference type="RefSeq" id="WP_051436237.1">
    <property type="nucleotide sequence ID" value="NZ_JAMB01000010.1"/>
</dbReference>
<protein>
    <submittedName>
        <fullName evidence="6">LysR family transcriptional regulator</fullName>
    </submittedName>
</protein>
<dbReference type="InterPro" id="IPR000847">
    <property type="entry name" value="LysR_HTH_N"/>
</dbReference>
<comment type="caution">
    <text evidence="6">The sequence shown here is derived from an EMBL/GenBank/DDBJ whole genome shotgun (WGS) entry which is preliminary data.</text>
</comment>
<dbReference type="InterPro" id="IPR036390">
    <property type="entry name" value="WH_DNA-bd_sf"/>
</dbReference>
<proteinExistence type="inferred from homology"/>
<organism evidence="6 7">
    <name type="scientific">Marinomonas ushuaiensis DSM 15871</name>
    <dbReference type="NCBI Taxonomy" id="1122207"/>
    <lineage>
        <taxon>Bacteria</taxon>
        <taxon>Pseudomonadati</taxon>
        <taxon>Pseudomonadota</taxon>
        <taxon>Gammaproteobacteria</taxon>
        <taxon>Oceanospirillales</taxon>
        <taxon>Oceanospirillaceae</taxon>
        <taxon>Marinomonas</taxon>
    </lineage>
</organism>
<feature type="domain" description="HTH lysR-type" evidence="5">
    <location>
        <begin position="12"/>
        <end position="69"/>
    </location>
</feature>
<reference evidence="6 7" key="1">
    <citation type="submission" date="2014-01" db="EMBL/GenBank/DDBJ databases">
        <title>Marinomonas ushuaiensis DSM 15871 Genome Sequencing.</title>
        <authorList>
            <person name="Lai Q."/>
            <person name="Shao Z.S."/>
        </authorList>
    </citation>
    <scope>NUCLEOTIDE SEQUENCE [LARGE SCALE GENOMIC DNA]</scope>
    <source>
        <strain evidence="6 7">DSM 15871</strain>
    </source>
</reference>
<dbReference type="Proteomes" id="UP000054058">
    <property type="component" value="Unassembled WGS sequence"/>
</dbReference>
<dbReference type="GO" id="GO:0003700">
    <property type="term" value="F:DNA-binding transcription factor activity"/>
    <property type="evidence" value="ECO:0007669"/>
    <property type="project" value="InterPro"/>
</dbReference>
<evidence type="ECO:0000256" key="1">
    <source>
        <dbReference type="ARBA" id="ARBA00009437"/>
    </source>
</evidence>
<evidence type="ECO:0000256" key="3">
    <source>
        <dbReference type="ARBA" id="ARBA00023125"/>
    </source>
</evidence>
<dbReference type="Gene3D" id="1.10.10.10">
    <property type="entry name" value="Winged helix-like DNA-binding domain superfamily/Winged helix DNA-binding domain"/>
    <property type="match status" value="1"/>
</dbReference>
<dbReference type="SUPFAM" id="SSF46785">
    <property type="entry name" value="Winged helix' DNA-binding domain"/>
    <property type="match status" value="1"/>
</dbReference>
<dbReference type="EMBL" id="JAMB01000010">
    <property type="protein sequence ID" value="ETX10218.1"/>
    <property type="molecule type" value="Genomic_DNA"/>
</dbReference>
<dbReference type="GO" id="GO:0005829">
    <property type="term" value="C:cytosol"/>
    <property type="evidence" value="ECO:0007669"/>
    <property type="project" value="TreeGrafter"/>
</dbReference>
<dbReference type="SUPFAM" id="SSF53850">
    <property type="entry name" value="Periplasmic binding protein-like II"/>
    <property type="match status" value="1"/>
</dbReference>
<dbReference type="InterPro" id="IPR005119">
    <property type="entry name" value="LysR_subst-bd"/>
</dbReference>
<dbReference type="eggNOG" id="COG0583">
    <property type="taxonomic scope" value="Bacteria"/>
</dbReference>
<dbReference type="CDD" id="cd05466">
    <property type="entry name" value="PBP2_LTTR_substrate"/>
    <property type="match status" value="1"/>
</dbReference>
<dbReference type="STRING" id="1122207.MUS1_04015"/>
<comment type="similarity">
    <text evidence="1">Belongs to the LysR transcriptional regulatory family.</text>
</comment>
<sequence>MSITQNFITSRLRLKHFRLLIAIDEKKSLLKAADFISITQPGASKLLKEIESTFGHELFVRSKYGLVANDIGDCAVRYSRLILNDLDHLRDELSDITKGYGGYLSVGMTMGSTPIMCDGILKFQKSRPSTKIQILEGTSIQLLKWLDEGRIELAICRTNISSNPNNYSADQLDYEDIIIAANSKHLKAQSSKITLSEISSDLWLMFGSNTPLRNFITRKFHQIGCPVPSNIIETTSILVIMQLLKGNTKCCVAIPKTVAQSIFNDSKITQLNVNMDSNYERTLLVRLANRPLSQQAKFLRDLIIENI</sequence>
<evidence type="ECO:0000259" key="5">
    <source>
        <dbReference type="PROSITE" id="PS50931"/>
    </source>
</evidence>
<accession>X7E4W3</accession>
<dbReference type="Pfam" id="PF00126">
    <property type="entry name" value="HTH_1"/>
    <property type="match status" value="1"/>
</dbReference>
<keyword evidence="4" id="KW-0804">Transcription</keyword>
<gene>
    <name evidence="6" type="ORF">MUS1_04015</name>
</gene>